<keyword evidence="12" id="KW-0418">Kinase</keyword>
<comment type="subunit">
    <text evidence="2">Component of the EKC/KEOPS complex composed of at least BUD32, CGI121, GON7, KAE1 and PCC1; the whole complex dimerizes.</text>
</comment>
<evidence type="ECO:0000256" key="1">
    <source>
        <dbReference type="ARBA" id="ARBA00003747"/>
    </source>
</evidence>
<dbReference type="InterPro" id="IPR040976">
    <property type="entry name" value="Pkinase_fungal"/>
</dbReference>
<evidence type="ECO:0000256" key="10">
    <source>
        <dbReference type="SAM" id="MobiDB-lite"/>
    </source>
</evidence>
<dbReference type="InterPro" id="IPR000719">
    <property type="entry name" value="Prot_kinase_dom"/>
</dbReference>
<dbReference type="Gene3D" id="1.10.510.10">
    <property type="entry name" value="Transferase(Phosphotransferase) domain 1"/>
    <property type="match status" value="1"/>
</dbReference>
<feature type="domain" description="Protein kinase" evidence="11">
    <location>
        <begin position="396"/>
        <end position="735"/>
    </location>
</feature>
<dbReference type="InterPro" id="IPR008266">
    <property type="entry name" value="Tyr_kinase_AS"/>
</dbReference>
<evidence type="ECO:0000256" key="4">
    <source>
        <dbReference type="ARBA" id="ARBA00013948"/>
    </source>
</evidence>
<dbReference type="PROSITE" id="PS50011">
    <property type="entry name" value="PROTEIN_KINASE_DOM"/>
    <property type="match status" value="1"/>
</dbReference>
<dbReference type="SUPFAM" id="SSF56112">
    <property type="entry name" value="Protein kinase-like (PK-like)"/>
    <property type="match status" value="1"/>
</dbReference>
<dbReference type="Proteomes" id="UP001283341">
    <property type="component" value="Unassembled WGS sequence"/>
</dbReference>
<evidence type="ECO:0000256" key="5">
    <source>
        <dbReference type="ARBA" id="ARBA00019973"/>
    </source>
</evidence>
<dbReference type="Pfam" id="PF17667">
    <property type="entry name" value="Pkinase_fungal"/>
    <property type="match status" value="1"/>
</dbReference>
<keyword evidence="13" id="KW-1185">Reference proteome</keyword>
<protein>
    <recommendedName>
        <fullName evidence="5">EKC/KEOPS complex subunit BUD32</fullName>
        <ecNumber evidence="3">2.7.11.1</ecNumber>
    </recommendedName>
    <alternativeName>
        <fullName evidence="6 7">Atypical Serine/threonine protein kinase BUD32</fullName>
    </alternativeName>
    <alternativeName>
        <fullName evidence="4">EKC/KEOPS complex subunit bud32</fullName>
    </alternativeName>
</protein>
<dbReference type="PANTHER" id="PTHR38248">
    <property type="entry name" value="FUNK1 6"/>
    <property type="match status" value="1"/>
</dbReference>
<evidence type="ECO:0000256" key="2">
    <source>
        <dbReference type="ARBA" id="ARBA00011534"/>
    </source>
</evidence>
<dbReference type="InterPro" id="IPR011009">
    <property type="entry name" value="Kinase-like_dom_sf"/>
</dbReference>
<comment type="catalytic activity">
    <reaction evidence="9">
        <text>L-seryl-[protein] + ATP = O-phospho-L-seryl-[protein] + ADP + H(+)</text>
        <dbReference type="Rhea" id="RHEA:17989"/>
        <dbReference type="Rhea" id="RHEA-COMP:9863"/>
        <dbReference type="Rhea" id="RHEA-COMP:11604"/>
        <dbReference type="ChEBI" id="CHEBI:15378"/>
        <dbReference type="ChEBI" id="CHEBI:29999"/>
        <dbReference type="ChEBI" id="CHEBI:30616"/>
        <dbReference type="ChEBI" id="CHEBI:83421"/>
        <dbReference type="ChEBI" id="CHEBI:456216"/>
        <dbReference type="EC" id="2.7.11.1"/>
    </reaction>
</comment>
<feature type="region of interest" description="Disordered" evidence="10">
    <location>
        <begin position="437"/>
        <end position="480"/>
    </location>
</feature>
<evidence type="ECO:0000256" key="9">
    <source>
        <dbReference type="ARBA" id="ARBA00048679"/>
    </source>
</evidence>
<reference evidence="12" key="1">
    <citation type="journal article" date="2023" name="Mol. Phylogenet. Evol.">
        <title>Genome-scale phylogeny and comparative genomics of the fungal order Sordariales.</title>
        <authorList>
            <person name="Hensen N."/>
            <person name="Bonometti L."/>
            <person name="Westerberg I."/>
            <person name="Brannstrom I.O."/>
            <person name="Guillou S."/>
            <person name="Cros-Aarteil S."/>
            <person name="Calhoun S."/>
            <person name="Haridas S."/>
            <person name="Kuo A."/>
            <person name="Mondo S."/>
            <person name="Pangilinan J."/>
            <person name="Riley R."/>
            <person name="LaButti K."/>
            <person name="Andreopoulos B."/>
            <person name="Lipzen A."/>
            <person name="Chen C."/>
            <person name="Yan M."/>
            <person name="Daum C."/>
            <person name="Ng V."/>
            <person name="Clum A."/>
            <person name="Steindorff A."/>
            <person name="Ohm R.A."/>
            <person name="Martin F."/>
            <person name="Silar P."/>
            <person name="Natvig D.O."/>
            <person name="Lalanne C."/>
            <person name="Gautier V."/>
            <person name="Ament-Velasquez S.L."/>
            <person name="Kruys A."/>
            <person name="Hutchinson M.I."/>
            <person name="Powell A.J."/>
            <person name="Barry K."/>
            <person name="Miller A.N."/>
            <person name="Grigoriev I.V."/>
            <person name="Debuchy R."/>
            <person name="Gladieux P."/>
            <person name="Hiltunen Thoren M."/>
            <person name="Johannesson H."/>
        </authorList>
    </citation>
    <scope>NUCLEOTIDE SEQUENCE</scope>
    <source>
        <strain evidence="12">CBS 118394</strain>
    </source>
</reference>
<evidence type="ECO:0000256" key="3">
    <source>
        <dbReference type="ARBA" id="ARBA00012513"/>
    </source>
</evidence>
<evidence type="ECO:0000259" key="11">
    <source>
        <dbReference type="PROSITE" id="PS50011"/>
    </source>
</evidence>
<reference evidence="12" key="2">
    <citation type="submission" date="2023-06" db="EMBL/GenBank/DDBJ databases">
        <authorList>
            <consortium name="Lawrence Berkeley National Laboratory"/>
            <person name="Haridas S."/>
            <person name="Hensen N."/>
            <person name="Bonometti L."/>
            <person name="Westerberg I."/>
            <person name="Brannstrom I.O."/>
            <person name="Guillou S."/>
            <person name="Cros-Aarteil S."/>
            <person name="Calhoun S."/>
            <person name="Kuo A."/>
            <person name="Mondo S."/>
            <person name="Pangilinan J."/>
            <person name="Riley R."/>
            <person name="Labutti K."/>
            <person name="Andreopoulos B."/>
            <person name="Lipzen A."/>
            <person name="Chen C."/>
            <person name="Yanf M."/>
            <person name="Daum C."/>
            <person name="Ng V."/>
            <person name="Clum A."/>
            <person name="Steindorff A."/>
            <person name="Ohm R."/>
            <person name="Martin F."/>
            <person name="Silar P."/>
            <person name="Natvig D."/>
            <person name="Lalanne C."/>
            <person name="Gautier V."/>
            <person name="Ament-Velasquez S.L."/>
            <person name="Kruys A."/>
            <person name="Hutchinson M.I."/>
            <person name="Powell A.J."/>
            <person name="Barry K."/>
            <person name="Miller A.N."/>
            <person name="Grigoriev I.V."/>
            <person name="Debuchy R."/>
            <person name="Gladieux P."/>
            <person name="Thoren M.H."/>
            <person name="Johannesson H."/>
        </authorList>
    </citation>
    <scope>NUCLEOTIDE SEQUENCE</scope>
    <source>
        <strain evidence="12">CBS 118394</strain>
    </source>
</reference>
<sequence length="735" mass="82999">MTLSEDRIEIISENPLGDALESVRIKLRDCADVLSDGIVASLLGVLVTPSAAYDLPSPDESGNVAVKLFSIQQRVRGGAIKLDQFRPLVHHIINKSADIEIWEDVFNIIGTLSALIPPSSSIAPTFRGTLIKPSSSRLADSETRDIVEGELFGEIRNCTFRNFFDPRSWCKEQNAMLKGILTAHDGKRWTNFPTVPDEKPVWDWLRSQQERFLDNAPYKIHTTRTANQFKERKGQMDFFLQRPAAEASDTFWYKHVLVVGEQKKSYDTSRFKADFLQLTRHVRSVFANQPTRRFVHAFSLCTSKMELWVFDRSGAYSSGSFDIHGEPDKLAHALDGHRYVTLDDASGKETRLRLDKAMVRQKAIVCRGTTCYETQDNHVAKFSWASDKRKLEVEQLKLAEAMGVEGVAKVVAHRRITSIAEMRDGLQFPAAYRFRGKDSHYDDPPANTNTSSKRKSSSDHTSDDAFGSKRRRSTSQKSKLATVLNDELSIGHTKPSLYTPGEDLWENRIYSCLVVSPAGRVISGFRTIKELLESERDAIKAHRSLYIKGKILHRDISSNNIIITNPETANGFKGMLIDLDLAKVRDSGPSGARHRTGTMQFMAVEVLRKTDHTYRQDLESFFYVFLWMCARQAWSNGFAGEEKPPKESLTRRWEIGSFKYIADAKAGHMTVNGLESIMGEFPEALDVVKPLCLKIRKILFPLDHDERMSFGTPSGDPDQLYSPIIAAFDETISKL</sequence>
<gene>
    <name evidence="12" type="ORF">B0H66DRAFT_581863</name>
</gene>
<organism evidence="12 13">
    <name type="scientific">Apodospora peruviana</name>
    <dbReference type="NCBI Taxonomy" id="516989"/>
    <lineage>
        <taxon>Eukaryota</taxon>
        <taxon>Fungi</taxon>
        <taxon>Dikarya</taxon>
        <taxon>Ascomycota</taxon>
        <taxon>Pezizomycotina</taxon>
        <taxon>Sordariomycetes</taxon>
        <taxon>Sordariomycetidae</taxon>
        <taxon>Sordariales</taxon>
        <taxon>Lasiosphaeriaceae</taxon>
        <taxon>Apodospora</taxon>
    </lineage>
</organism>
<feature type="compositionally biased region" description="Basic and acidic residues" evidence="10">
    <location>
        <begin position="456"/>
        <end position="467"/>
    </location>
</feature>
<comment type="function">
    <text evidence="1">Component of the EKC/KEOPS complex that is required for the formation of a threonylcarbamoyl group on adenosine at position 37 (t(6)A37) in tRNAs that read codons beginning with adenine. The complex is probably involved in the transfer of the threonylcarbamoyl moiety of threonylcarbamoyl-AMP (TC-AMP) to the N6 group of A37. BUD32 has ATPase activity in the context of the EKC/KEOPS complex and likely plays a supporting role to the catalytic subunit KAE1. The EKC/KEOPS complex also promotes both telomere uncapping and telomere elongation. The complex is required for efficient recruitment of transcriptional coactivators.</text>
</comment>
<accession>A0AAE0IDA0</accession>
<dbReference type="GO" id="GO:0005524">
    <property type="term" value="F:ATP binding"/>
    <property type="evidence" value="ECO:0007669"/>
    <property type="project" value="InterPro"/>
</dbReference>
<comment type="catalytic activity">
    <reaction evidence="8">
        <text>L-threonyl-[protein] + ATP = O-phospho-L-threonyl-[protein] + ADP + H(+)</text>
        <dbReference type="Rhea" id="RHEA:46608"/>
        <dbReference type="Rhea" id="RHEA-COMP:11060"/>
        <dbReference type="Rhea" id="RHEA-COMP:11605"/>
        <dbReference type="ChEBI" id="CHEBI:15378"/>
        <dbReference type="ChEBI" id="CHEBI:30013"/>
        <dbReference type="ChEBI" id="CHEBI:30616"/>
        <dbReference type="ChEBI" id="CHEBI:61977"/>
        <dbReference type="ChEBI" id="CHEBI:456216"/>
        <dbReference type="EC" id="2.7.11.1"/>
    </reaction>
</comment>
<evidence type="ECO:0000313" key="13">
    <source>
        <dbReference type="Proteomes" id="UP001283341"/>
    </source>
</evidence>
<evidence type="ECO:0000256" key="6">
    <source>
        <dbReference type="ARBA" id="ARBA00030980"/>
    </source>
</evidence>
<dbReference type="AlphaFoldDB" id="A0AAE0IDA0"/>
<evidence type="ECO:0000256" key="7">
    <source>
        <dbReference type="ARBA" id="ARBA00033194"/>
    </source>
</evidence>
<dbReference type="EMBL" id="JAUEDM010000003">
    <property type="protein sequence ID" value="KAK3323004.1"/>
    <property type="molecule type" value="Genomic_DNA"/>
</dbReference>
<dbReference type="PROSITE" id="PS00109">
    <property type="entry name" value="PROTEIN_KINASE_TYR"/>
    <property type="match status" value="1"/>
</dbReference>
<name>A0AAE0IDA0_9PEZI</name>
<keyword evidence="12" id="KW-0808">Transferase</keyword>
<dbReference type="EC" id="2.7.11.1" evidence="3"/>
<dbReference type="PANTHER" id="PTHR38248:SF2">
    <property type="entry name" value="FUNK1 11"/>
    <property type="match status" value="1"/>
</dbReference>
<proteinExistence type="predicted"/>
<evidence type="ECO:0000313" key="12">
    <source>
        <dbReference type="EMBL" id="KAK3323004.1"/>
    </source>
</evidence>
<comment type="caution">
    <text evidence="12">The sequence shown here is derived from an EMBL/GenBank/DDBJ whole genome shotgun (WGS) entry which is preliminary data.</text>
</comment>
<dbReference type="GO" id="GO:0004674">
    <property type="term" value="F:protein serine/threonine kinase activity"/>
    <property type="evidence" value="ECO:0007669"/>
    <property type="project" value="UniProtKB-EC"/>
</dbReference>
<evidence type="ECO:0000256" key="8">
    <source>
        <dbReference type="ARBA" id="ARBA00047899"/>
    </source>
</evidence>